<dbReference type="EMBL" id="BT098139">
    <property type="protein sequence ID" value="ACU23372.1"/>
    <property type="molecule type" value="mRNA"/>
</dbReference>
<protein>
    <submittedName>
        <fullName evidence="1">Uncharacterized protein</fullName>
    </submittedName>
</protein>
<name>C6TKD2_SOYBN</name>
<sequence>MYRLKCSLGTPTTFVIRKELKLLPPVTATITYKFLTLPLGSNRYL</sequence>
<proteinExistence type="evidence at transcript level"/>
<dbReference type="AlphaFoldDB" id="C6TKD2"/>
<organism evidence="1">
    <name type="scientific">Glycine max</name>
    <name type="common">Soybean</name>
    <name type="synonym">Glycine hispida</name>
    <dbReference type="NCBI Taxonomy" id="3847"/>
    <lineage>
        <taxon>Eukaryota</taxon>
        <taxon>Viridiplantae</taxon>
        <taxon>Streptophyta</taxon>
        <taxon>Embryophyta</taxon>
        <taxon>Tracheophyta</taxon>
        <taxon>Spermatophyta</taxon>
        <taxon>Magnoliopsida</taxon>
        <taxon>eudicotyledons</taxon>
        <taxon>Gunneridae</taxon>
        <taxon>Pentapetalae</taxon>
        <taxon>rosids</taxon>
        <taxon>fabids</taxon>
        <taxon>Fabales</taxon>
        <taxon>Fabaceae</taxon>
        <taxon>Papilionoideae</taxon>
        <taxon>50 kb inversion clade</taxon>
        <taxon>NPAAA clade</taxon>
        <taxon>indigoferoid/millettioid clade</taxon>
        <taxon>Phaseoleae</taxon>
        <taxon>Glycine</taxon>
        <taxon>Glycine subgen. Soja</taxon>
    </lineage>
</organism>
<evidence type="ECO:0000313" key="1">
    <source>
        <dbReference type="EMBL" id="ACU23372.1"/>
    </source>
</evidence>
<reference evidence="1" key="1">
    <citation type="submission" date="2009-08" db="EMBL/GenBank/DDBJ databases">
        <authorList>
            <person name="Cheung F."/>
            <person name="Xiao Y."/>
            <person name="Chan A."/>
            <person name="Moskal W."/>
            <person name="Town C.D."/>
        </authorList>
    </citation>
    <scope>NUCLEOTIDE SEQUENCE</scope>
</reference>
<accession>C6TKD2</accession>